<accession>A0A077NZI2</accession>
<dbReference type="HOGENOM" id="CLU_3319417_0_0_6"/>
<comment type="caution">
    <text evidence="1">The sequence shown here is derived from an EMBL/GenBank/DDBJ whole genome shotgun (WGS) entry which is preliminary data.</text>
</comment>
<evidence type="ECO:0000313" key="1">
    <source>
        <dbReference type="EMBL" id="CDH03051.1"/>
    </source>
</evidence>
<evidence type="ECO:0000313" key="2">
    <source>
        <dbReference type="Proteomes" id="UP000028487"/>
    </source>
</evidence>
<organism evidence="1 2">
    <name type="scientific">Xenorhabdus bovienii str. feltiae Moldova</name>
    <dbReference type="NCBI Taxonomy" id="1398200"/>
    <lineage>
        <taxon>Bacteria</taxon>
        <taxon>Pseudomonadati</taxon>
        <taxon>Pseudomonadota</taxon>
        <taxon>Gammaproteobacteria</taxon>
        <taxon>Enterobacterales</taxon>
        <taxon>Morganellaceae</taxon>
        <taxon>Xenorhabdus</taxon>
    </lineage>
</organism>
<dbReference type="Proteomes" id="UP000028487">
    <property type="component" value="Unassembled WGS sequence"/>
</dbReference>
<name>A0A077NZI2_XENBV</name>
<reference evidence="1" key="1">
    <citation type="submission" date="2013-07" db="EMBL/GenBank/DDBJ databases">
        <title>Sub-species coevolution in mutualistic symbiosis.</title>
        <authorList>
            <person name="Murfin K."/>
            <person name="Klassen J."/>
            <person name="Lee M."/>
            <person name="Forst S."/>
            <person name="Stock P."/>
            <person name="Goodrich-Blair H."/>
        </authorList>
    </citation>
    <scope>NUCLEOTIDE SEQUENCE [LARGE SCALE GENOMIC DNA]</scope>
    <source>
        <strain evidence="1">Feltiae Moldova</strain>
    </source>
</reference>
<sequence length="39" mass="4797">MIFLLPFSKGMDLYKMFLVLDVFQTLMEFYYLNIQNKQL</sequence>
<protein>
    <submittedName>
        <fullName evidence="1">Uncharacterized protein</fullName>
    </submittedName>
</protein>
<gene>
    <name evidence="1" type="ORF">XBFM1_520073</name>
</gene>
<dbReference type="AlphaFoldDB" id="A0A077NZI2"/>
<dbReference type="EMBL" id="CBSV010000224">
    <property type="protein sequence ID" value="CDH03051.1"/>
    <property type="molecule type" value="Genomic_DNA"/>
</dbReference>
<proteinExistence type="predicted"/>